<proteinExistence type="predicted"/>
<name>A0ABQ0VGS0_ENTMU</name>
<evidence type="ECO:0000313" key="2">
    <source>
        <dbReference type="Proteomes" id="UP000321175"/>
    </source>
</evidence>
<dbReference type="EMBL" id="BJWA01000044">
    <property type="protein sequence ID" value="GEL81903.1"/>
    <property type="molecule type" value="Genomic_DNA"/>
</dbReference>
<accession>A0ABQ0VGS0</accession>
<evidence type="ECO:0000313" key="1">
    <source>
        <dbReference type="EMBL" id="GEL81903.1"/>
    </source>
</evidence>
<dbReference type="Proteomes" id="UP000321175">
    <property type="component" value="Unassembled WGS sequence"/>
</dbReference>
<dbReference type="RefSeq" id="WP_081367470.1">
    <property type="nucleotide sequence ID" value="NZ_BJWA01000044.1"/>
</dbReference>
<organism evidence="1 2">
    <name type="scientific">Enterococcus mundtii</name>
    <dbReference type="NCBI Taxonomy" id="53346"/>
    <lineage>
        <taxon>Bacteria</taxon>
        <taxon>Bacillati</taxon>
        <taxon>Bacillota</taxon>
        <taxon>Bacilli</taxon>
        <taxon>Lactobacillales</taxon>
        <taxon>Enterococcaceae</taxon>
        <taxon>Enterococcus</taxon>
    </lineage>
</organism>
<reference evidence="1 2" key="1">
    <citation type="submission" date="2019-07" db="EMBL/GenBank/DDBJ databases">
        <title>Whole genome shotgun sequence of Enterococcus mundtii NBRC 100490.</title>
        <authorList>
            <person name="Hosoyama A."/>
            <person name="Uohara A."/>
            <person name="Ohji S."/>
            <person name="Ichikawa N."/>
        </authorList>
    </citation>
    <scope>NUCLEOTIDE SEQUENCE [LARGE SCALE GENOMIC DNA]</scope>
    <source>
        <strain evidence="1 2">NBRC 100490</strain>
    </source>
</reference>
<sequence>MLDSDFLFEKYKEKIHCVKTRNEPLATLKELVDVKETPISIIYKEHLEMLKINVLHSIYARKEKKIEFRLFYVSDNSKSNIYYQSYAKNPITLPGLKKETIYIIFEESLGIMETNCNLLAIDFRIRQGIEQEHLDNRDIYFLDYVSNFENRSLFE</sequence>
<keyword evidence="2" id="KW-1185">Reference proteome</keyword>
<gene>
    <name evidence="1" type="ORF">EMU01_30470</name>
</gene>
<comment type="caution">
    <text evidence="1">The sequence shown here is derived from an EMBL/GenBank/DDBJ whole genome shotgun (WGS) entry which is preliminary data.</text>
</comment>
<dbReference type="GeneID" id="61000732"/>
<protein>
    <submittedName>
        <fullName evidence="1">Uncharacterized protein</fullName>
    </submittedName>
</protein>